<evidence type="ECO:0000313" key="2">
    <source>
        <dbReference type="EMBL" id="MCI3270758.1"/>
    </source>
</evidence>
<dbReference type="PANTHER" id="PTHR12110:SF21">
    <property type="entry name" value="XYLOSE ISOMERASE-LIKE TIM BARREL DOMAIN-CONTAINING PROTEIN"/>
    <property type="match status" value="1"/>
</dbReference>
<reference evidence="2" key="1">
    <citation type="submission" date="2022-03" db="EMBL/GenBank/DDBJ databases">
        <title>Streptomyces 7R015 and 7R016 isolated from Barleria lupulina in Thailand.</title>
        <authorList>
            <person name="Kanchanasin P."/>
            <person name="Phongsopitanun W."/>
            <person name="Tanasupawat S."/>
        </authorList>
    </citation>
    <scope>NUCLEOTIDE SEQUENCE</scope>
    <source>
        <strain evidence="2">7R015</strain>
    </source>
</reference>
<dbReference type="PANTHER" id="PTHR12110">
    <property type="entry name" value="HYDROXYPYRUVATE ISOMERASE"/>
    <property type="match status" value="1"/>
</dbReference>
<dbReference type="SUPFAM" id="SSF51658">
    <property type="entry name" value="Xylose isomerase-like"/>
    <property type="match status" value="1"/>
</dbReference>
<feature type="domain" description="Xylose isomerase-like TIM barrel" evidence="1">
    <location>
        <begin position="22"/>
        <end position="315"/>
    </location>
</feature>
<proteinExistence type="predicted"/>
<dbReference type="InterPro" id="IPR036237">
    <property type="entry name" value="Xyl_isomerase-like_sf"/>
</dbReference>
<evidence type="ECO:0000259" key="1">
    <source>
        <dbReference type="Pfam" id="PF01261"/>
    </source>
</evidence>
<dbReference type="GO" id="GO:0016853">
    <property type="term" value="F:isomerase activity"/>
    <property type="evidence" value="ECO:0007669"/>
    <property type="project" value="UniProtKB-KW"/>
</dbReference>
<keyword evidence="2" id="KW-0413">Isomerase</keyword>
<protein>
    <submittedName>
        <fullName evidence="2">Sugar phosphate isomerase/epimerase</fullName>
    </submittedName>
</protein>
<evidence type="ECO:0000313" key="3">
    <source>
        <dbReference type="Proteomes" id="UP001165269"/>
    </source>
</evidence>
<accession>A0ABS9Y0L5</accession>
<name>A0ABS9Y0L5_9ACTN</name>
<dbReference type="InterPro" id="IPR013022">
    <property type="entry name" value="Xyl_isomerase-like_TIM-brl"/>
</dbReference>
<dbReference type="RefSeq" id="WP_242762137.1">
    <property type="nucleotide sequence ID" value="NZ_JALDAY010000002.1"/>
</dbReference>
<dbReference type="EMBL" id="JALDAY010000002">
    <property type="protein sequence ID" value="MCI3270758.1"/>
    <property type="molecule type" value="Genomic_DNA"/>
</dbReference>
<dbReference type="Gene3D" id="3.20.20.150">
    <property type="entry name" value="Divalent-metal-dependent TIM barrel enzymes"/>
    <property type="match status" value="1"/>
</dbReference>
<dbReference type="Pfam" id="PF01261">
    <property type="entry name" value="AP_endonuc_2"/>
    <property type="match status" value="1"/>
</dbReference>
<gene>
    <name evidence="2" type="ORF">MQP27_06485</name>
</gene>
<organism evidence="2 3">
    <name type="scientific">Streptomyces cylindrosporus</name>
    <dbReference type="NCBI Taxonomy" id="2927583"/>
    <lineage>
        <taxon>Bacteria</taxon>
        <taxon>Bacillati</taxon>
        <taxon>Actinomycetota</taxon>
        <taxon>Actinomycetes</taxon>
        <taxon>Kitasatosporales</taxon>
        <taxon>Streptomycetaceae</taxon>
        <taxon>Streptomyces</taxon>
    </lineage>
</organism>
<sequence>MSRPHTLFTGQWVDLTFEQVAKKAADWGFDGLEIACDPRHFDVHRVVNDEAYRTERRGILDRYGLGCWAISAHLVGQAVCDDPIDFRHQAIVPASVWGDGDPEGVRRRAADTMKVTAQAARSFGVDVVVGFTGSAIWPYVAMFPPVGEDVIDRGYRDFADRWRPILDVFAEQGVRFALEVHPSEIAYDYWTAQRALEAVDHHPAFGFNWDPSHLMWQRVDVRAFIHDFRDRIFHVDCKDTKIQLDGRAGVLGSHLGWGDPRRGFDFVSVGRGDVPWEACVRMLNAIGYDGPMSVEWEDAGMSRDEGAPASLAFLRGLDFAPATTRFDAVFAQPEV</sequence>
<keyword evidence="3" id="KW-1185">Reference proteome</keyword>
<dbReference type="InterPro" id="IPR050312">
    <property type="entry name" value="IolE/XylAMocC-like"/>
</dbReference>
<comment type="caution">
    <text evidence="2">The sequence shown here is derived from an EMBL/GenBank/DDBJ whole genome shotgun (WGS) entry which is preliminary data.</text>
</comment>
<dbReference type="Proteomes" id="UP001165269">
    <property type="component" value="Unassembled WGS sequence"/>
</dbReference>